<reference evidence="3" key="1">
    <citation type="submission" date="2022-11" db="EMBL/GenBank/DDBJ databases">
        <title>Centuries of genome instability and evolution in soft-shell clam transmissible cancer (bioRxiv).</title>
        <authorList>
            <person name="Hart S.F.M."/>
            <person name="Yonemitsu M.A."/>
            <person name="Giersch R.M."/>
            <person name="Beal B.F."/>
            <person name="Arriagada G."/>
            <person name="Davis B.W."/>
            <person name="Ostrander E.A."/>
            <person name="Goff S.P."/>
            <person name="Metzger M.J."/>
        </authorList>
    </citation>
    <scope>NUCLEOTIDE SEQUENCE</scope>
    <source>
        <strain evidence="3">MELC-2E11</strain>
        <tissue evidence="3">Siphon/mantle</tissue>
    </source>
</reference>
<name>A0ABY7FDE8_MYAAR</name>
<organism evidence="3 4">
    <name type="scientific">Mya arenaria</name>
    <name type="common">Soft-shell clam</name>
    <dbReference type="NCBI Taxonomy" id="6604"/>
    <lineage>
        <taxon>Eukaryota</taxon>
        <taxon>Metazoa</taxon>
        <taxon>Spiralia</taxon>
        <taxon>Lophotrochozoa</taxon>
        <taxon>Mollusca</taxon>
        <taxon>Bivalvia</taxon>
        <taxon>Autobranchia</taxon>
        <taxon>Heteroconchia</taxon>
        <taxon>Euheterodonta</taxon>
        <taxon>Imparidentia</taxon>
        <taxon>Neoheterodontei</taxon>
        <taxon>Myida</taxon>
        <taxon>Myoidea</taxon>
        <taxon>Myidae</taxon>
        <taxon>Mya</taxon>
    </lineage>
</organism>
<dbReference type="SMART" id="SM00054">
    <property type="entry name" value="EFh"/>
    <property type="match status" value="2"/>
</dbReference>
<feature type="domain" description="EF-hand" evidence="2">
    <location>
        <begin position="68"/>
        <end position="103"/>
    </location>
</feature>
<dbReference type="CDD" id="cd00051">
    <property type="entry name" value="EFh"/>
    <property type="match status" value="1"/>
</dbReference>
<proteinExistence type="predicted"/>
<dbReference type="EMBL" id="CP111022">
    <property type="protein sequence ID" value="WAR18801.1"/>
    <property type="molecule type" value="Genomic_DNA"/>
</dbReference>
<dbReference type="PROSITE" id="PS00018">
    <property type="entry name" value="EF_HAND_1"/>
    <property type="match status" value="1"/>
</dbReference>
<dbReference type="SUPFAM" id="SSF47473">
    <property type="entry name" value="EF-hand"/>
    <property type="match status" value="1"/>
</dbReference>
<feature type="domain" description="EF-hand" evidence="2">
    <location>
        <begin position="108"/>
        <end position="143"/>
    </location>
</feature>
<sequence length="146" mass="16051">MEGIKMSLVEHFYDENSDGDPIGLERAYEVLCLAGYNPIIEELKGKIKREGEKITLAKLQELAGSLGDPKHTMERALAVLDKNGNGTIELDKLKSILKSGYFSNSGTGDDNGIIEFFTSADTNGDGHLDIEELTRMICEGQVSRKQ</sequence>
<accession>A0ABY7FDE8</accession>
<evidence type="ECO:0000313" key="3">
    <source>
        <dbReference type="EMBL" id="WAR18801.1"/>
    </source>
</evidence>
<keyword evidence="1" id="KW-0106">Calcium</keyword>
<dbReference type="InterPro" id="IPR018247">
    <property type="entry name" value="EF_Hand_1_Ca_BS"/>
</dbReference>
<dbReference type="Pfam" id="PF13499">
    <property type="entry name" value="EF-hand_7"/>
    <property type="match status" value="1"/>
</dbReference>
<evidence type="ECO:0000256" key="1">
    <source>
        <dbReference type="ARBA" id="ARBA00022837"/>
    </source>
</evidence>
<gene>
    <name evidence="3" type="ORF">MAR_000639</name>
</gene>
<protein>
    <recommendedName>
        <fullName evidence="2">EF-hand domain-containing protein</fullName>
    </recommendedName>
</protein>
<dbReference type="PROSITE" id="PS50222">
    <property type="entry name" value="EF_HAND_2"/>
    <property type="match status" value="2"/>
</dbReference>
<keyword evidence="4" id="KW-1185">Reference proteome</keyword>
<dbReference type="Proteomes" id="UP001164746">
    <property type="component" value="Chromosome 11"/>
</dbReference>
<dbReference type="InterPro" id="IPR002048">
    <property type="entry name" value="EF_hand_dom"/>
</dbReference>
<dbReference type="Gene3D" id="1.10.238.10">
    <property type="entry name" value="EF-hand"/>
    <property type="match status" value="1"/>
</dbReference>
<evidence type="ECO:0000313" key="4">
    <source>
        <dbReference type="Proteomes" id="UP001164746"/>
    </source>
</evidence>
<evidence type="ECO:0000259" key="2">
    <source>
        <dbReference type="PROSITE" id="PS50222"/>
    </source>
</evidence>
<dbReference type="InterPro" id="IPR011992">
    <property type="entry name" value="EF-hand-dom_pair"/>
</dbReference>